<reference evidence="4" key="1">
    <citation type="journal article" date="2019" name="Int. J. Syst. Evol. Microbiol.">
        <title>The Global Catalogue of Microorganisms (GCM) 10K type strain sequencing project: providing services to taxonomists for standard genome sequencing and annotation.</title>
        <authorList>
            <consortium name="The Broad Institute Genomics Platform"/>
            <consortium name="The Broad Institute Genome Sequencing Center for Infectious Disease"/>
            <person name="Wu L."/>
            <person name="Ma J."/>
        </authorList>
    </citation>
    <scope>NUCLEOTIDE SEQUENCE [LARGE SCALE GENOMIC DNA]</scope>
    <source>
        <strain evidence="4">JCM 13250</strain>
    </source>
</reference>
<feature type="region of interest" description="Disordered" evidence="1">
    <location>
        <begin position="126"/>
        <end position="166"/>
    </location>
</feature>
<protein>
    <submittedName>
        <fullName evidence="3">Uncharacterized protein</fullName>
    </submittedName>
</protein>
<evidence type="ECO:0000256" key="2">
    <source>
        <dbReference type="SAM" id="Phobius"/>
    </source>
</evidence>
<keyword evidence="2" id="KW-1133">Transmembrane helix</keyword>
<comment type="caution">
    <text evidence="3">The sequence shown here is derived from an EMBL/GenBank/DDBJ whole genome shotgun (WGS) entry which is preliminary data.</text>
</comment>
<gene>
    <name evidence="3" type="ORF">GCM10009682_53840</name>
</gene>
<feature type="compositionally biased region" description="Pro residues" evidence="1">
    <location>
        <begin position="70"/>
        <end position="83"/>
    </location>
</feature>
<evidence type="ECO:0000313" key="4">
    <source>
        <dbReference type="Proteomes" id="UP001500218"/>
    </source>
</evidence>
<keyword evidence="4" id="KW-1185">Reference proteome</keyword>
<keyword evidence="2" id="KW-0812">Transmembrane</keyword>
<accession>A0ABP4YUG6</accession>
<dbReference type="Proteomes" id="UP001500218">
    <property type="component" value="Unassembled WGS sequence"/>
</dbReference>
<feature type="compositionally biased region" description="Low complexity" evidence="1">
    <location>
        <begin position="23"/>
        <end position="65"/>
    </location>
</feature>
<sequence>MTAPNPYDPARPSATPPAPISPPSTGSTPVTASASVAGSAPVVGGATAPQAPVAGPSAPGQPAGGKVYPPGQPSSPAAPPAPPALRGPGATIAIAVSVLALVVSLGTAVLAWQALDKAGDARDIALAGGSRGGTQVQPTVDTPGGGGGGAPTDAPADPAPTSAVGQPISTVQPTLDDGTNYVAKYTNETLTIPLAGCSYMYIDLHEPRVGVSSDAAELRLYPCGNTPYFRLTNSVTGSMAGTPTMSPTECNEKIRTVPLGPDQEVPARRATVLCVISSFAASVESGVDWRLARVQIAGVARDNVTLTVDSWVIPS</sequence>
<evidence type="ECO:0000256" key="1">
    <source>
        <dbReference type="SAM" id="MobiDB-lite"/>
    </source>
</evidence>
<feature type="compositionally biased region" description="Pro residues" evidence="1">
    <location>
        <begin position="1"/>
        <end position="22"/>
    </location>
</feature>
<organism evidence="3 4">
    <name type="scientific">Luedemannella flava</name>
    <dbReference type="NCBI Taxonomy" id="349316"/>
    <lineage>
        <taxon>Bacteria</taxon>
        <taxon>Bacillati</taxon>
        <taxon>Actinomycetota</taxon>
        <taxon>Actinomycetes</taxon>
        <taxon>Micromonosporales</taxon>
        <taxon>Micromonosporaceae</taxon>
        <taxon>Luedemannella</taxon>
    </lineage>
</organism>
<feature type="compositionally biased region" description="Low complexity" evidence="1">
    <location>
        <begin position="151"/>
        <end position="161"/>
    </location>
</feature>
<keyword evidence="2" id="KW-0472">Membrane</keyword>
<evidence type="ECO:0000313" key="3">
    <source>
        <dbReference type="EMBL" id="GAA1827879.1"/>
    </source>
</evidence>
<dbReference type="EMBL" id="BAAALT010000243">
    <property type="protein sequence ID" value="GAA1827879.1"/>
    <property type="molecule type" value="Genomic_DNA"/>
</dbReference>
<proteinExistence type="predicted"/>
<name>A0ABP4YUG6_9ACTN</name>
<feature type="transmembrane region" description="Helical" evidence="2">
    <location>
        <begin position="90"/>
        <end position="112"/>
    </location>
</feature>
<feature type="region of interest" description="Disordered" evidence="1">
    <location>
        <begin position="1"/>
        <end position="83"/>
    </location>
</feature>